<feature type="signal peptide" evidence="2">
    <location>
        <begin position="1"/>
        <end position="35"/>
    </location>
</feature>
<name>A0ABY1PRB5_9BACT</name>
<dbReference type="InterPro" id="IPR012348">
    <property type="entry name" value="RNR-like"/>
</dbReference>
<proteinExistence type="predicted"/>
<dbReference type="Proteomes" id="UP001158067">
    <property type="component" value="Unassembled WGS sequence"/>
</dbReference>
<dbReference type="RefSeq" id="WP_283431127.1">
    <property type="nucleotide sequence ID" value="NZ_FXUG01000001.1"/>
</dbReference>
<feature type="region of interest" description="Disordered" evidence="1">
    <location>
        <begin position="36"/>
        <end position="59"/>
    </location>
</feature>
<evidence type="ECO:0000313" key="3">
    <source>
        <dbReference type="EMBL" id="SMP43645.1"/>
    </source>
</evidence>
<reference evidence="3 4" key="1">
    <citation type="submission" date="2017-05" db="EMBL/GenBank/DDBJ databases">
        <authorList>
            <person name="Varghese N."/>
            <person name="Submissions S."/>
        </authorList>
    </citation>
    <scope>NUCLEOTIDE SEQUENCE [LARGE SCALE GENOMIC DNA]</scope>
    <source>
        <strain evidence="3 4">DSM 25457</strain>
    </source>
</reference>
<feature type="compositionally biased region" description="Low complexity" evidence="1">
    <location>
        <begin position="37"/>
        <end position="56"/>
    </location>
</feature>
<sequence>MKRFHSQARLLVTRSFAIATATLLLGSFLATAVHAQSGTRTQPSPRPSTTSQGSGTKTAPSAVGLQGYCPVCIIKMKKWIKGDAQHSAQYDGKTYLFPGAEQKQMFLSDPTKYTPILGGDCVVALVEMGKRVPGSLQFAELHEDHLYLFANEKAKGMFQSNKEKYAHADIALGGKCTVCRVEMNKDVDGVPQFASSYKGMRYLFPGQEQQQMFNQNPSKYEVTK</sequence>
<dbReference type="Gene3D" id="1.10.620.20">
    <property type="entry name" value="Ribonucleotide Reductase, subunit A"/>
    <property type="match status" value="2"/>
</dbReference>
<gene>
    <name evidence="3" type="ORF">SAMN06265222_101973</name>
</gene>
<protein>
    <submittedName>
        <fullName evidence="3">YHS domain-containing protein</fullName>
    </submittedName>
</protein>
<evidence type="ECO:0000256" key="1">
    <source>
        <dbReference type="SAM" id="MobiDB-lite"/>
    </source>
</evidence>
<evidence type="ECO:0000256" key="2">
    <source>
        <dbReference type="SAM" id="SignalP"/>
    </source>
</evidence>
<keyword evidence="4" id="KW-1185">Reference proteome</keyword>
<comment type="caution">
    <text evidence="3">The sequence shown here is derived from an EMBL/GenBank/DDBJ whole genome shotgun (WGS) entry which is preliminary data.</text>
</comment>
<organism evidence="3 4">
    <name type="scientific">Neorhodopirellula lusitana</name>
    <dbReference type="NCBI Taxonomy" id="445327"/>
    <lineage>
        <taxon>Bacteria</taxon>
        <taxon>Pseudomonadati</taxon>
        <taxon>Planctomycetota</taxon>
        <taxon>Planctomycetia</taxon>
        <taxon>Pirellulales</taxon>
        <taxon>Pirellulaceae</taxon>
        <taxon>Neorhodopirellula</taxon>
    </lineage>
</organism>
<feature type="chain" id="PRO_5045503032" evidence="2">
    <location>
        <begin position="36"/>
        <end position="224"/>
    </location>
</feature>
<dbReference type="EMBL" id="FXUG01000001">
    <property type="protein sequence ID" value="SMP43645.1"/>
    <property type="molecule type" value="Genomic_DNA"/>
</dbReference>
<evidence type="ECO:0000313" key="4">
    <source>
        <dbReference type="Proteomes" id="UP001158067"/>
    </source>
</evidence>
<keyword evidence="2" id="KW-0732">Signal</keyword>
<accession>A0ABY1PRB5</accession>